<protein>
    <recommendedName>
        <fullName evidence="2">NADP-dependent oxidoreductase domain-containing protein</fullName>
    </recommendedName>
</protein>
<organism evidence="3">
    <name type="scientific">marine sediment metagenome</name>
    <dbReference type="NCBI Taxonomy" id="412755"/>
    <lineage>
        <taxon>unclassified sequences</taxon>
        <taxon>metagenomes</taxon>
        <taxon>ecological metagenomes</taxon>
    </lineage>
</organism>
<dbReference type="CDD" id="cd19084">
    <property type="entry name" value="AKR_AKR11B1-like"/>
    <property type="match status" value="1"/>
</dbReference>
<dbReference type="PANTHER" id="PTHR43364:SF4">
    <property type="entry name" value="NAD(P)-LINKED OXIDOREDUCTASE SUPERFAMILY PROTEIN"/>
    <property type="match status" value="1"/>
</dbReference>
<dbReference type="AlphaFoldDB" id="A0A0F9LZH4"/>
<dbReference type="PRINTS" id="PR00069">
    <property type="entry name" value="ALDKETRDTASE"/>
</dbReference>
<keyword evidence="1" id="KW-0560">Oxidoreductase</keyword>
<dbReference type="EMBL" id="LAZR01011298">
    <property type="protein sequence ID" value="KKM62427.1"/>
    <property type="molecule type" value="Genomic_DNA"/>
</dbReference>
<sequence>DRESVSTIKKAISLGINFFDTADFYGFGHSEDLLGRAVGKMSDVIIATKVGLRWNKKGKVFHDLGPSYISIACEASLKRLDREAIDLYQIHWPDPDTDFSETLEAIEKLVREGKIRYVGACNLSLEQLEALSKFEWFVSYQDKFNLFRQGVKKEILPYCEKENIAFIGYEPLFKGMLTGKFKDYPEFEKGDHRKYKGRFTKNFSFYKNKVDFLKAIASKHKLTTVELSLAMLLKEKGVTSVIPGAKTTKQVAENVKAADVDESVLEKIKLQVNGVLTDV</sequence>
<dbReference type="InterPro" id="IPR023210">
    <property type="entry name" value="NADP_OxRdtase_dom"/>
</dbReference>
<evidence type="ECO:0000256" key="1">
    <source>
        <dbReference type="ARBA" id="ARBA00023002"/>
    </source>
</evidence>
<dbReference type="InterPro" id="IPR050523">
    <property type="entry name" value="AKR_Detox_Biosynth"/>
</dbReference>
<dbReference type="InterPro" id="IPR020471">
    <property type="entry name" value="AKR"/>
</dbReference>
<dbReference type="Pfam" id="PF00248">
    <property type="entry name" value="Aldo_ket_red"/>
    <property type="match status" value="1"/>
</dbReference>
<feature type="non-terminal residue" evidence="3">
    <location>
        <position position="1"/>
    </location>
</feature>
<dbReference type="InterPro" id="IPR036812">
    <property type="entry name" value="NAD(P)_OxRdtase_dom_sf"/>
</dbReference>
<proteinExistence type="predicted"/>
<dbReference type="PANTHER" id="PTHR43364">
    <property type="entry name" value="NADH-SPECIFIC METHYLGLYOXAL REDUCTASE-RELATED"/>
    <property type="match status" value="1"/>
</dbReference>
<comment type="caution">
    <text evidence="3">The sequence shown here is derived from an EMBL/GenBank/DDBJ whole genome shotgun (WGS) entry which is preliminary data.</text>
</comment>
<dbReference type="SUPFAM" id="SSF51430">
    <property type="entry name" value="NAD(P)-linked oxidoreductase"/>
    <property type="match status" value="1"/>
</dbReference>
<evidence type="ECO:0000313" key="3">
    <source>
        <dbReference type="EMBL" id="KKM62427.1"/>
    </source>
</evidence>
<dbReference type="Gene3D" id="3.20.20.100">
    <property type="entry name" value="NADP-dependent oxidoreductase domain"/>
    <property type="match status" value="1"/>
</dbReference>
<accession>A0A0F9LZH4</accession>
<dbReference type="GO" id="GO:0016491">
    <property type="term" value="F:oxidoreductase activity"/>
    <property type="evidence" value="ECO:0007669"/>
    <property type="project" value="UniProtKB-KW"/>
</dbReference>
<dbReference type="GO" id="GO:0005829">
    <property type="term" value="C:cytosol"/>
    <property type="evidence" value="ECO:0007669"/>
    <property type="project" value="TreeGrafter"/>
</dbReference>
<reference evidence="3" key="1">
    <citation type="journal article" date="2015" name="Nature">
        <title>Complex archaea that bridge the gap between prokaryotes and eukaryotes.</title>
        <authorList>
            <person name="Spang A."/>
            <person name="Saw J.H."/>
            <person name="Jorgensen S.L."/>
            <person name="Zaremba-Niedzwiedzka K."/>
            <person name="Martijn J."/>
            <person name="Lind A.E."/>
            <person name="van Eijk R."/>
            <person name="Schleper C."/>
            <person name="Guy L."/>
            <person name="Ettema T.J."/>
        </authorList>
    </citation>
    <scope>NUCLEOTIDE SEQUENCE</scope>
</reference>
<evidence type="ECO:0000259" key="2">
    <source>
        <dbReference type="Pfam" id="PF00248"/>
    </source>
</evidence>
<feature type="domain" description="NADP-dependent oxidoreductase" evidence="2">
    <location>
        <begin position="2"/>
        <end position="262"/>
    </location>
</feature>
<gene>
    <name evidence="3" type="ORF">LCGC14_1521820</name>
</gene>
<name>A0A0F9LZH4_9ZZZZ</name>